<dbReference type="AlphaFoldDB" id="A0AA37HZ81"/>
<protein>
    <submittedName>
        <fullName evidence="1">Uncharacterized protein</fullName>
    </submittedName>
</protein>
<dbReference type="Proteomes" id="UP000887043">
    <property type="component" value="Unassembled WGS sequence"/>
</dbReference>
<comment type="caution">
    <text evidence="1">The sequence shown here is derived from an EMBL/GenBank/DDBJ whole genome shotgun (WGS) entry which is preliminary data.</text>
</comment>
<proteinExistence type="predicted"/>
<gene>
    <name evidence="1" type="ORF">PRRU23_24690</name>
</gene>
<reference evidence="1" key="1">
    <citation type="submission" date="2021-08" db="EMBL/GenBank/DDBJ databases">
        <title>Prevotella lacticifex sp. nov., isolated from rumen of cow.</title>
        <authorList>
            <person name="Shinkai T."/>
            <person name="Ikeyama N."/>
            <person name="Kumagai M."/>
            <person name="Ohmori H."/>
            <person name="Sakamoto M."/>
            <person name="Ohkuma M."/>
            <person name="Mitsumori M."/>
        </authorList>
    </citation>
    <scope>NUCLEOTIDE SEQUENCE</scope>
    <source>
        <strain evidence="1">DSM 11371</strain>
    </source>
</reference>
<sequence>MKIHTADHKSKFMDKNYIMTDLYGNRYNGVYPPEYKYNGDAHHGYKTDKEETLFYDFAVQGYDLMISYQDKFYYFMVDDDGVWLSDDAFTAKITRFESGNDVLEHFLIDGKPLIKMIDKLDECEPI</sequence>
<name>A0AA37HZ81_SEGBR</name>
<organism evidence="1 2">
    <name type="scientific">Segatella bryantii</name>
    <name type="common">Prevotella bryantii</name>
    <dbReference type="NCBI Taxonomy" id="77095"/>
    <lineage>
        <taxon>Bacteria</taxon>
        <taxon>Pseudomonadati</taxon>
        <taxon>Bacteroidota</taxon>
        <taxon>Bacteroidia</taxon>
        <taxon>Bacteroidales</taxon>
        <taxon>Prevotellaceae</taxon>
        <taxon>Segatella</taxon>
    </lineage>
</organism>
<dbReference type="EMBL" id="BPTR01000001">
    <property type="protein sequence ID" value="GJG28769.1"/>
    <property type="molecule type" value="Genomic_DNA"/>
</dbReference>
<accession>A0AA37HZ81</accession>
<evidence type="ECO:0000313" key="1">
    <source>
        <dbReference type="EMBL" id="GJG28769.1"/>
    </source>
</evidence>
<evidence type="ECO:0000313" key="2">
    <source>
        <dbReference type="Proteomes" id="UP000887043"/>
    </source>
</evidence>